<feature type="transmembrane region" description="Helical" evidence="6">
    <location>
        <begin position="173"/>
        <end position="189"/>
    </location>
</feature>
<feature type="transmembrane region" description="Helical" evidence="6">
    <location>
        <begin position="306"/>
        <end position="326"/>
    </location>
</feature>
<keyword evidence="4 6" id="KW-1133">Transmembrane helix</keyword>
<name>A0A3E0VAM2_9MICO</name>
<feature type="domain" description="Phosphatidylglycerol lysyltransferase C-terminal" evidence="7">
    <location>
        <begin position="487"/>
        <end position="771"/>
    </location>
</feature>
<feature type="transmembrane region" description="Helical" evidence="6">
    <location>
        <begin position="346"/>
        <end position="369"/>
    </location>
</feature>
<dbReference type="PANTHER" id="PTHR34697">
    <property type="entry name" value="PHOSPHATIDYLGLYCEROL LYSYLTRANSFERASE"/>
    <property type="match status" value="1"/>
</dbReference>
<feature type="transmembrane region" description="Helical" evidence="6">
    <location>
        <begin position="108"/>
        <end position="128"/>
    </location>
</feature>
<keyword evidence="9" id="KW-1185">Reference proteome</keyword>
<feature type="transmembrane region" description="Helical" evidence="6">
    <location>
        <begin position="34"/>
        <end position="56"/>
    </location>
</feature>
<evidence type="ECO:0000256" key="5">
    <source>
        <dbReference type="ARBA" id="ARBA00023136"/>
    </source>
</evidence>
<keyword evidence="2" id="KW-1003">Cell membrane</keyword>
<protein>
    <recommendedName>
        <fullName evidence="7">Phosphatidylglycerol lysyltransferase C-terminal domain-containing protein</fullName>
    </recommendedName>
</protein>
<dbReference type="EMBL" id="NBWZ01000002">
    <property type="protein sequence ID" value="RFA06528.1"/>
    <property type="molecule type" value="Genomic_DNA"/>
</dbReference>
<evidence type="ECO:0000256" key="4">
    <source>
        <dbReference type="ARBA" id="ARBA00022989"/>
    </source>
</evidence>
<dbReference type="OrthoDB" id="594838at2"/>
<feature type="transmembrane region" description="Helical" evidence="6">
    <location>
        <begin position="84"/>
        <end position="101"/>
    </location>
</feature>
<dbReference type="GO" id="GO:0055091">
    <property type="term" value="P:phospholipid homeostasis"/>
    <property type="evidence" value="ECO:0007669"/>
    <property type="project" value="TreeGrafter"/>
</dbReference>
<feature type="transmembrane region" description="Helical" evidence="6">
    <location>
        <begin position="195"/>
        <end position="212"/>
    </location>
</feature>
<feature type="transmembrane region" description="Helical" evidence="6">
    <location>
        <begin position="449"/>
        <end position="467"/>
    </location>
</feature>
<comment type="subcellular location">
    <subcellularLocation>
        <location evidence="1">Cell membrane</location>
        <topology evidence="1">Multi-pass membrane protein</topology>
    </subcellularLocation>
</comment>
<organism evidence="8 9">
    <name type="scientific">Subtercola boreus</name>
    <dbReference type="NCBI Taxonomy" id="120213"/>
    <lineage>
        <taxon>Bacteria</taxon>
        <taxon>Bacillati</taxon>
        <taxon>Actinomycetota</taxon>
        <taxon>Actinomycetes</taxon>
        <taxon>Micrococcales</taxon>
        <taxon>Microbacteriaceae</taxon>
        <taxon>Subtercola</taxon>
    </lineage>
</organism>
<evidence type="ECO:0000256" key="6">
    <source>
        <dbReference type="SAM" id="Phobius"/>
    </source>
</evidence>
<dbReference type="GO" id="GO:0005886">
    <property type="term" value="C:plasma membrane"/>
    <property type="evidence" value="ECO:0007669"/>
    <property type="project" value="UniProtKB-SubCell"/>
</dbReference>
<dbReference type="AlphaFoldDB" id="A0A3E0VAM2"/>
<evidence type="ECO:0000256" key="3">
    <source>
        <dbReference type="ARBA" id="ARBA00022692"/>
    </source>
</evidence>
<evidence type="ECO:0000256" key="1">
    <source>
        <dbReference type="ARBA" id="ARBA00004651"/>
    </source>
</evidence>
<proteinExistence type="predicted"/>
<dbReference type="PANTHER" id="PTHR34697:SF2">
    <property type="entry name" value="PHOSPHATIDYLGLYCEROL LYSYLTRANSFERASE"/>
    <property type="match status" value="1"/>
</dbReference>
<keyword evidence="5 6" id="KW-0472">Membrane</keyword>
<dbReference type="Proteomes" id="UP000256486">
    <property type="component" value="Unassembled WGS sequence"/>
</dbReference>
<accession>A0A3E0VAM2</accession>
<comment type="caution">
    <text evidence="8">The sequence shown here is derived from an EMBL/GenBank/DDBJ whole genome shotgun (WGS) entry which is preliminary data.</text>
</comment>
<reference evidence="8 9" key="1">
    <citation type="submission" date="2017-04" db="EMBL/GenBank/DDBJ databases">
        <title>Comparative genome analysis of Subtercola boreus.</title>
        <authorList>
            <person name="Cho Y.-J."/>
            <person name="Cho A."/>
            <person name="Kim O.-S."/>
            <person name="Lee J.-I."/>
        </authorList>
    </citation>
    <scope>NUCLEOTIDE SEQUENCE [LARGE SCALE GENOMIC DNA]</scope>
    <source>
        <strain evidence="8 9">K300</strain>
    </source>
</reference>
<feature type="transmembrane region" description="Helical" evidence="6">
    <location>
        <begin position="228"/>
        <end position="247"/>
    </location>
</feature>
<dbReference type="RefSeq" id="WP_116416909.1">
    <property type="nucleotide sequence ID" value="NZ_NBWZ01000002.1"/>
</dbReference>
<evidence type="ECO:0000256" key="2">
    <source>
        <dbReference type="ARBA" id="ARBA00022475"/>
    </source>
</evidence>
<sequence length="806" mass="85643">MASTTPLAHRTTTVGARIRALAVMVSRGARKLPVTWSVIVVFGAAAALKATFFATAGLGTGLDSLLVQHDWAAAGTSVLFVEKPVYLTGVVVVTLGLLGIAETRLGSVRSLIAFLVVTVFGIALGIGLQSAGVLLDNPAAESTRGQHMSDPLIPVIGTFLASTAYLRPVIGARVRVISFAVLLVFVLYSGQPSDLYRLGGAVSGLLLGFVFTKTRPRPGKRSFSDTRTLLAAVVTVTAIGPLVSALAPARVGLFEPLGALFRDSATTGDAIQGAADTAGAILVSVLPLVLQLLAAAAIYRGQRLGLWLAVSVNGALSVMAAIYFGAAPTITPPAGASPAAADDTLWSVVVAIGVPAIVAIGAFSCLKSFPPNPGHAPSHRFFVRAALVTVAVTAVYIGTVVLRAGASPATSVQTIVTDLVERLVPEGFLAFEQPAPVPTDVLGRIMYDWIGAVFWLCIVALAVAGMLRRRLDAPATVSSGTRAFLKMGWAEGPLAWMTTWRGNLYWYAPHDTGAVAYRVVNGVAVTTGEPLCEPRNMAEVVRGFVTFCEDRGWVPVFYGATETLRVHLSGQAWYSMKVAEDTLVDTTTWSLGGKKMQNIRTSLTRATKTGVRFEWTTYSELTSTKKAQIEDISREWVAEKSLPEMGFTLGGVRELKDSDVSLMLAITADGDIDAVTSWLPTFRNGIVTGLTLDFMRRRTGSMPGLMDAVIAETITEARRTGVQTVSLSAAPLADSGLPWLSRALEPAYGFQSLHRYKNKFQPEIRPVFLLYKNPFNLPAVGLGLAKAYVPDMSLNQAIRILTPARA</sequence>
<dbReference type="Pfam" id="PF09924">
    <property type="entry name" value="LPG_synthase_C"/>
    <property type="match status" value="1"/>
</dbReference>
<feature type="transmembrane region" description="Helical" evidence="6">
    <location>
        <begin position="148"/>
        <end position="166"/>
    </location>
</feature>
<evidence type="ECO:0000313" key="9">
    <source>
        <dbReference type="Proteomes" id="UP000256486"/>
    </source>
</evidence>
<dbReference type="GO" id="GO:0016755">
    <property type="term" value="F:aminoacyltransferase activity"/>
    <property type="evidence" value="ECO:0007669"/>
    <property type="project" value="TreeGrafter"/>
</dbReference>
<evidence type="ECO:0000259" key="7">
    <source>
        <dbReference type="Pfam" id="PF09924"/>
    </source>
</evidence>
<feature type="transmembrane region" description="Helical" evidence="6">
    <location>
        <begin position="278"/>
        <end position="299"/>
    </location>
</feature>
<feature type="transmembrane region" description="Helical" evidence="6">
    <location>
        <begin position="381"/>
        <end position="402"/>
    </location>
</feature>
<gene>
    <name evidence="8" type="ORF">B7R54_19375</name>
</gene>
<dbReference type="InterPro" id="IPR051211">
    <property type="entry name" value="PG_lysyltransferase"/>
</dbReference>
<dbReference type="InterPro" id="IPR024320">
    <property type="entry name" value="LPG_synthase_C"/>
</dbReference>
<evidence type="ECO:0000313" key="8">
    <source>
        <dbReference type="EMBL" id="RFA06528.1"/>
    </source>
</evidence>
<keyword evidence="3 6" id="KW-0812">Transmembrane</keyword>